<evidence type="ECO:0000256" key="1">
    <source>
        <dbReference type="SAM" id="MobiDB-lite"/>
    </source>
</evidence>
<dbReference type="EMBL" id="CP016250">
    <property type="protein sequence ID" value="ANQ09444.1"/>
    <property type="molecule type" value="Genomic_DNA"/>
</dbReference>
<feature type="region of interest" description="Disordered" evidence="1">
    <location>
        <begin position="1"/>
        <end position="106"/>
    </location>
</feature>
<dbReference type="KEGG" id="pcot:PCOAH_00041040"/>
<organism evidence="3 4">
    <name type="scientific">Plasmodium coatneyi</name>
    <dbReference type="NCBI Taxonomy" id="208452"/>
    <lineage>
        <taxon>Eukaryota</taxon>
        <taxon>Sar</taxon>
        <taxon>Alveolata</taxon>
        <taxon>Apicomplexa</taxon>
        <taxon>Aconoidasida</taxon>
        <taxon>Haemosporida</taxon>
        <taxon>Plasmodiidae</taxon>
        <taxon>Plasmodium</taxon>
    </lineage>
</organism>
<dbReference type="GeneID" id="30910835"/>
<feature type="compositionally biased region" description="Basic and acidic residues" evidence="1">
    <location>
        <begin position="28"/>
        <end position="37"/>
    </location>
</feature>
<dbReference type="VEuPathDB" id="PlasmoDB:PCOAH_00041040"/>
<accession>A0A1B1E351</accession>
<reference evidence="4" key="1">
    <citation type="submission" date="2016-06" db="EMBL/GenBank/DDBJ databases">
        <title>First high quality genome sequence of Plasmodium coatneyi using continuous long reads from single molecule, real-time sequencing.</title>
        <authorList>
            <person name="Chien J.-T."/>
            <person name="Pakala S.B."/>
            <person name="Geraldo J.A."/>
            <person name="Lapp S.A."/>
            <person name="Barnwell J.W."/>
            <person name="Kissinger J.C."/>
            <person name="Galinski M.R."/>
            <person name="Humphrey J.C."/>
        </authorList>
    </citation>
    <scope>NUCLEOTIDE SEQUENCE [LARGE SCALE GENOMIC DNA]</scope>
    <source>
        <strain evidence="4">Hackeri</strain>
    </source>
</reference>
<feature type="compositionally biased region" description="Basic and acidic residues" evidence="1">
    <location>
        <begin position="44"/>
        <end position="62"/>
    </location>
</feature>
<evidence type="ECO:0000313" key="3">
    <source>
        <dbReference type="EMBL" id="ANQ09444.1"/>
    </source>
</evidence>
<gene>
    <name evidence="3" type="ORF">PCOAH_00041040</name>
</gene>
<keyword evidence="2" id="KW-1133">Transmembrane helix</keyword>
<feature type="compositionally biased region" description="Low complexity" evidence="1">
    <location>
        <begin position="384"/>
        <end position="400"/>
    </location>
</feature>
<feature type="compositionally biased region" description="Polar residues" evidence="1">
    <location>
        <begin position="425"/>
        <end position="436"/>
    </location>
</feature>
<feature type="region of interest" description="Disordered" evidence="1">
    <location>
        <begin position="691"/>
        <end position="714"/>
    </location>
</feature>
<dbReference type="AlphaFoldDB" id="A0A1B1E351"/>
<feature type="transmembrane region" description="Helical" evidence="2">
    <location>
        <begin position="481"/>
        <end position="502"/>
    </location>
</feature>
<evidence type="ECO:0000256" key="2">
    <source>
        <dbReference type="SAM" id="Phobius"/>
    </source>
</evidence>
<keyword evidence="2" id="KW-0472">Membrane</keyword>
<name>A0A1B1E351_9APIC</name>
<feature type="region of interest" description="Disordered" evidence="1">
    <location>
        <begin position="319"/>
        <end position="338"/>
    </location>
</feature>
<keyword evidence="2" id="KW-0812">Transmembrane</keyword>
<protein>
    <submittedName>
        <fullName evidence="3">Uncharacterized protein</fullName>
    </submittedName>
</protein>
<feature type="region of interest" description="Disordered" evidence="1">
    <location>
        <begin position="359"/>
        <end position="452"/>
    </location>
</feature>
<evidence type="ECO:0000313" key="4">
    <source>
        <dbReference type="Proteomes" id="UP000092716"/>
    </source>
</evidence>
<keyword evidence="4" id="KW-1185">Reference proteome</keyword>
<proteinExistence type="predicted"/>
<sequence length="714" mass="82348">MGNCHAGEPTNGEEPPPSDVPHNGVLNRSEDTHRFHFDTPNISSHDEPGKDNHQERIKREATLEEEEEDTSEPHKKSHTKGQKEPNNTLLMSNEQVTGSPNLGNPDNGHNNDIIHVLLVASLFSQKIIDLLSVNRFIYTDCSAEELYLIKNLGIQILGNLYKEGFIQGTKICPSIFCLCFTPDMKLKNRSEKIINCILEKESYNFVNNLAECLQHMLFYLIENHYMFSTFDKGGFDNQERTHAMRSLSDFLPVDTILFNKMEQPFFQCLLDIYDRLSNKNLKMKYVKTVLKEIENACHLVLYEKVRSFIRDVGSKYNASTGGATHAEGTSRDGSNVNVSVRIPQVRDIYALIVRKYMPQSRSSGRSNDPIDSGSDSSAPKRATRGNTRGNNRSGRGATNGDNHIQLEEKKPSKHSSKRMNKDEQTSTCSNSKSSENLIDEDISDVGTSSEQNGDEKNIIEKIKKKYNHLVHHQMNVDEFTYINYFLFLYIQILTYLLSYLNFTTYNEMALLIHDINKVYYIISSTVNISSEGDSPKCNHSYFHSNDERIDERIDERMQEISHEDEMNHEGERENFSRVNLNLCKIKCFAMVLLNSLTNHLVRHYQVDTSRLNELIEEDNAKENKIEEEVREEKKNILNYYEYIYQCIEIFVEDNAVVMEKHARHNLNVHNLGTHNLNSDYINGLMNDGKNKKFAQKKKQREVSRQRRLTLKKNP</sequence>
<dbReference type="Proteomes" id="UP000092716">
    <property type="component" value="Chromosome 12"/>
</dbReference>
<feature type="compositionally biased region" description="Polar residues" evidence="1">
    <location>
        <begin position="84"/>
        <end position="106"/>
    </location>
</feature>
<dbReference type="RefSeq" id="XP_019916139.1">
    <property type="nucleotide sequence ID" value="XM_020060892.1"/>
</dbReference>